<dbReference type="EMBL" id="JBDZYD010000002">
    <property type="protein sequence ID" value="MEQ0558462.1"/>
    <property type="molecule type" value="Genomic_DNA"/>
</dbReference>
<comment type="caution">
    <text evidence="1">The sequence shown here is derived from an EMBL/GenBank/DDBJ whole genome shotgun (WGS) entry which is preliminary data.</text>
</comment>
<evidence type="ECO:0000313" key="1">
    <source>
        <dbReference type="EMBL" id="MEQ0558462.1"/>
    </source>
</evidence>
<accession>A0ABV0L825</accession>
<reference evidence="1 2" key="1">
    <citation type="submission" date="2024-05" db="EMBL/GenBank/DDBJ databases">
        <authorList>
            <person name="Zhao H."/>
            <person name="Xu Y."/>
            <person name="Lin S."/>
            <person name="Spain J.C."/>
            <person name="Zhou N.-Y."/>
        </authorList>
    </citation>
    <scope>NUCLEOTIDE SEQUENCE [LARGE SCALE GENOMIC DNA]</scope>
    <source>
        <strain evidence="1 2">NEAU-NG30</strain>
    </source>
</reference>
<dbReference type="RefSeq" id="WP_348947825.1">
    <property type="nucleotide sequence ID" value="NZ_JBDZYD010000002.1"/>
</dbReference>
<name>A0ABV0L825_9PSEU</name>
<evidence type="ECO:0000313" key="2">
    <source>
        <dbReference type="Proteomes" id="UP001440984"/>
    </source>
</evidence>
<keyword evidence="2" id="KW-1185">Reference proteome</keyword>
<sequence length="58" mass="6229">MFNALTRVRPMAALGEAVAGRLLRTTIVQVSRYLTGDTIRAAAQDRVAALVGRSSPCR</sequence>
<organism evidence="1 2">
    <name type="scientific">Amycolatopsis melonis</name>
    <dbReference type="NCBI Taxonomy" id="3156488"/>
    <lineage>
        <taxon>Bacteria</taxon>
        <taxon>Bacillati</taxon>
        <taxon>Actinomycetota</taxon>
        <taxon>Actinomycetes</taxon>
        <taxon>Pseudonocardiales</taxon>
        <taxon>Pseudonocardiaceae</taxon>
        <taxon>Amycolatopsis</taxon>
    </lineage>
</organism>
<dbReference type="Proteomes" id="UP001440984">
    <property type="component" value="Unassembled WGS sequence"/>
</dbReference>
<gene>
    <name evidence="1" type="ORF">ABJI51_05230</name>
</gene>
<protein>
    <submittedName>
        <fullName evidence="1">Uncharacterized protein</fullName>
    </submittedName>
</protein>
<proteinExistence type="predicted"/>